<dbReference type="EMBL" id="JAAIKC010000027">
    <property type="protein sequence ID" value="NEW09888.1"/>
    <property type="molecule type" value="Genomic_DNA"/>
</dbReference>
<accession>A0A6G4A6G4</accession>
<evidence type="ECO:0000313" key="1">
    <source>
        <dbReference type="EMBL" id="NEW09888.1"/>
    </source>
</evidence>
<sequence length="62" mass="6935">MSVGIAGIRKKEFGWSLQVSDGSYVGVCEFVPPEARSAFFKIAEYHPEKITANSTYVSTHYF</sequence>
<organism evidence="1">
    <name type="scientific">Paenibacillus sp. SYP-B3998</name>
    <dbReference type="NCBI Taxonomy" id="2678564"/>
    <lineage>
        <taxon>Bacteria</taxon>
        <taxon>Bacillati</taxon>
        <taxon>Bacillota</taxon>
        <taxon>Bacilli</taxon>
        <taxon>Bacillales</taxon>
        <taxon>Paenibacillaceae</taxon>
        <taxon>Paenibacillus</taxon>
    </lineage>
</organism>
<comment type="caution">
    <text evidence="1">The sequence shown here is derived from an EMBL/GenBank/DDBJ whole genome shotgun (WGS) entry which is preliminary data.</text>
</comment>
<proteinExistence type="predicted"/>
<reference evidence="1" key="1">
    <citation type="submission" date="2020-02" db="EMBL/GenBank/DDBJ databases">
        <authorList>
            <person name="Shen X.-R."/>
            <person name="Zhang Y.-X."/>
        </authorList>
    </citation>
    <scope>NUCLEOTIDE SEQUENCE</scope>
    <source>
        <strain evidence="1">SYP-B3998</strain>
    </source>
</reference>
<dbReference type="AlphaFoldDB" id="A0A6G4A6G4"/>
<protein>
    <submittedName>
        <fullName evidence="1">Uncharacterized protein</fullName>
    </submittedName>
</protein>
<gene>
    <name evidence="1" type="ORF">GK047_28730</name>
</gene>
<dbReference type="RefSeq" id="WP_163954159.1">
    <property type="nucleotide sequence ID" value="NZ_JAAIKC010000027.1"/>
</dbReference>
<name>A0A6G4A6G4_9BACL</name>